<gene>
    <name evidence="1" type="ORF">Poly24_03860</name>
</gene>
<proteinExistence type="predicted"/>
<dbReference type="EMBL" id="CP036348">
    <property type="protein sequence ID" value="QDV66699.1"/>
    <property type="molecule type" value="Genomic_DNA"/>
</dbReference>
<reference evidence="1 2" key="1">
    <citation type="submission" date="2019-02" db="EMBL/GenBank/DDBJ databases">
        <title>Deep-cultivation of Planctomycetes and their phenomic and genomic characterization uncovers novel biology.</title>
        <authorList>
            <person name="Wiegand S."/>
            <person name="Jogler M."/>
            <person name="Boedeker C."/>
            <person name="Pinto D."/>
            <person name="Vollmers J."/>
            <person name="Rivas-Marin E."/>
            <person name="Kohn T."/>
            <person name="Peeters S.H."/>
            <person name="Heuer A."/>
            <person name="Rast P."/>
            <person name="Oberbeckmann S."/>
            <person name="Bunk B."/>
            <person name="Jeske O."/>
            <person name="Meyerdierks A."/>
            <person name="Storesund J.E."/>
            <person name="Kallscheuer N."/>
            <person name="Luecker S."/>
            <person name="Lage O.M."/>
            <person name="Pohl T."/>
            <person name="Merkel B.J."/>
            <person name="Hornburger P."/>
            <person name="Mueller R.-W."/>
            <person name="Bruemmer F."/>
            <person name="Labrenz M."/>
            <person name="Spormann A.M."/>
            <person name="Op den Camp H."/>
            <person name="Overmann J."/>
            <person name="Amann R."/>
            <person name="Jetten M.S.M."/>
            <person name="Mascher T."/>
            <person name="Medema M.H."/>
            <person name="Devos D.P."/>
            <person name="Kaster A.-K."/>
            <person name="Ovreas L."/>
            <person name="Rohde M."/>
            <person name="Galperin M.Y."/>
            <person name="Jogler C."/>
        </authorList>
    </citation>
    <scope>NUCLEOTIDE SEQUENCE [LARGE SCALE GENOMIC DNA]</scope>
    <source>
        <strain evidence="1 2">Poly24</strain>
    </source>
</reference>
<keyword evidence="2" id="KW-1185">Reference proteome</keyword>
<dbReference type="KEGG" id="rcf:Poly24_03860"/>
<evidence type="ECO:0000313" key="2">
    <source>
        <dbReference type="Proteomes" id="UP000315082"/>
    </source>
</evidence>
<evidence type="ECO:0000313" key="1">
    <source>
        <dbReference type="EMBL" id="QDV66699.1"/>
    </source>
</evidence>
<protein>
    <submittedName>
        <fullName evidence="1">Uncharacterized protein</fullName>
    </submittedName>
</protein>
<accession>A0A518JMC0</accession>
<dbReference type="Proteomes" id="UP000315082">
    <property type="component" value="Chromosome"/>
</dbReference>
<dbReference type="AlphaFoldDB" id="A0A518JMC0"/>
<name>A0A518JMC0_9BACT</name>
<sequence length="481" mass="52851">MSPNGNIGERRKANSPANIEPLSRLFLNIEDRFSNPISFHLPLPLRSQSARMLKLSLIPMHPTLTSLAALYISLSLLANAASADEPFRPEPGTFPPLEKSHSYRGELVFVDHANRRGSIRVQSIGVFRRNAPHPFAMLPYGIVRYRGAPADLRDIPLGTIMHVRAFLPPDPTISAVPVLPVDNRKKTVSLSGVGIAPAENHVLLLEDEPSYCQREGKVWKLKEVNLQNNQGMVLASLEAKQSDGDDASVESMTFDAATRIWRGRERLSVKDLIDEGNWPASGKKSLGGQAVLLGLTWKPTPGGVFTRFHISDIWLDGTAMQRATDNQNEVHKAFIRGRWMPAWVDAVEYGKFGHATVTATLFGGMDASLYADFKQGIAALMNAAENTLKHTEGGTAGPSQMAARGSILEVTTTPGDVPLGSSGIQIRFEMDLITEGIRPTRVVRIRPANWPDVHVPREEYLSDGASSVNERFPTPDIFPKY</sequence>
<organism evidence="1 2">
    <name type="scientific">Rosistilla carotiformis</name>
    <dbReference type="NCBI Taxonomy" id="2528017"/>
    <lineage>
        <taxon>Bacteria</taxon>
        <taxon>Pseudomonadati</taxon>
        <taxon>Planctomycetota</taxon>
        <taxon>Planctomycetia</taxon>
        <taxon>Pirellulales</taxon>
        <taxon>Pirellulaceae</taxon>
        <taxon>Rosistilla</taxon>
    </lineage>
</organism>